<name>A0A0F9MBZ3_9ZZZZ</name>
<dbReference type="EMBL" id="LAZR01005830">
    <property type="protein sequence ID" value="KKM96821.1"/>
    <property type="molecule type" value="Genomic_DNA"/>
</dbReference>
<feature type="non-terminal residue" evidence="2">
    <location>
        <position position="1"/>
    </location>
</feature>
<comment type="caution">
    <text evidence="2">The sequence shown here is derived from an EMBL/GenBank/DDBJ whole genome shotgun (WGS) entry which is preliminary data.</text>
</comment>
<evidence type="ECO:0000313" key="2">
    <source>
        <dbReference type="EMBL" id="KKM96821.1"/>
    </source>
</evidence>
<feature type="region of interest" description="Disordered" evidence="1">
    <location>
        <begin position="465"/>
        <end position="517"/>
    </location>
</feature>
<proteinExistence type="predicted"/>
<feature type="compositionally biased region" description="Basic and acidic residues" evidence="1">
    <location>
        <begin position="484"/>
        <end position="497"/>
    </location>
</feature>
<evidence type="ECO:0000256" key="1">
    <source>
        <dbReference type="SAM" id="MobiDB-lite"/>
    </source>
</evidence>
<dbReference type="AlphaFoldDB" id="A0A0F9MBZ3"/>
<gene>
    <name evidence="2" type="ORF">LCGC14_1174230</name>
</gene>
<organism evidence="2">
    <name type="scientific">marine sediment metagenome</name>
    <dbReference type="NCBI Taxonomy" id="412755"/>
    <lineage>
        <taxon>unclassified sequences</taxon>
        <taxon>metagenomes</taxon>
        <taxon>ecological metagenomes</taxon>
    </lineage>
</organism>
<accession>A0A0F9MBZ3</accession>
<sequence>MGTKWQMVVEGKGISKTMASEIEQFIKDNFAQADEWLLESMGMSSLEAWLANHVCVRSLIGVRWISQVLKGEYILDCLPVDMRWTPFRHGKDGLDWVAPITWKSREDIEELFPKFSIPGGGASLTTIGKASGSEFEVRDYWDGTHNETLVAKGEAGQQPHSLGRPPFVIVSPSAGFMLRDRGYLEHDAEDLFYLNKGVWDEENRTLSVDQTFAYRQLFPPFERETENYDGSPATPVPKLGEVLKVRKGELAQEVPQGDMNRASQTSRLDIKQMREIGSISDAELGTSFGNRPGVWFTRQFEIRDKFMAPRRGAIGIMKQGLARLMIEQFQKAKDQKGKDFKEVSIGRRGSKNKFSAKSLGDPDSYTITARFMVSSKTQEFMNMTQAAAAKSIGMPQEIIDRDILKVENPAEMRRLRDIEQARQADPVIGLYEMARSYAEEAQGMEDEKEADKKKIISMQLTDDMVAIMKQRQQPQPPAPGSEVRQPEEPRGDGRAVDRLLGPQGGGAGAAPREGALP</sequence>
<reference evidence="2" key="1">
    <citation type="journal article" date="2015" name="Nature">
        <title>Complex archaea that bridge the gap between prokaryotes and eukaryotes.</title>
        <authorList>
            <person name="Spang A."/>
            <person name="Saw J.H."/>
            <person name="Jorgensen S.L."/>
            <person name="Zaremba-Niedzwiedzka K."/>
            <person name="Martijn J."/>
            <person name="Lind A.E."/>
            <person name="van Eijk R."/>
            <person name="Schleper C."/>
            <person name="Guy L."/>
            <person name="Ettema T.J."/>
        </authorList>
    </citation>
    <scope>NUCLEOTIDE SEQUENCE</scope>
</reference>
<protein>
    <submittedName>
        <fullName evidence="2">Uncharacterized protein</fullName>
    </submittedName>
</protein>